<dbReference type="InterPro" id="IPR051266">
    <property type="entry name" value="CLCR"/>
</dbReference>
<dbReference type="SUPFAM" id="SSF53300">
    <property type="entry name" value="vWA-like"/>
    <property type="match status" value="1"/>
</dbReference>
<proteinExistence type="predicted"/>
<sequence>MLRAALITLLTLSPAHASDSCTEDAMIVFDGSGSMAETGYNNIGGPRITDARAALHKVVPSIADARRLGLILYGPGPEESCENIDLRFPPQWSAAPRILSDVDTLEPSGETPLTEAIRAAAEALDYKTRPGAIVLVTDGKETCGGAPCQLAAELAADGFDLTVHVIGFKVRGSHFSWDGTNSGYNSETAVARCLADRTGGQYVSAESVSDLIAALRVTLGCPVFGALGPMSQATQPPPVTMISKP</sequence>
<protein>
    <submittedName>
        <fullName evidence="3">Mg-chelatase subunit ChlD</fullName>
    </submittedName>
</protein>
<reference evidence="3 4" key="1">
    <citation type="submission" date="2015-09" db="EMBL/GenBank/DDBJ databases">
        <authorList>
            <consortium name="Swine Surveillance"/>
        </authorList>
    </citation>
    <scope>NUCLEOTIDE SEQUENCE [LARGE SCALE GENOMIC DNA]</scope>
    <source>
        <strain evidence="3 4">CECT 7648</strain>
    </source>
</reference>
<feature type="chain" id="PRO_5006063202" evidence="1">
    <location>
        <begin position="18"/>
        <end position="245"/>
    </location>
</feature>
<keyword evidence="4" id="KW-1185">Reference proteome</keyword>
<dbReference type="InterPro" id="IPR002035">
    <property type="entry name" value="VWF_A"/>
</dbReference>
<evidence type="ECO:0000256" key="1">
    <source>
        <dbReference type="SAM" id="SignalP"/>
    </source>
</evidence>
<dbReference type="SMART" id="SM00327">
    <property type="entry name" value="VWA"/>
    <property type="match status" value="1"/>
</dbReference>
<evidence type="ECO:0000313" key="3">
    <source>
        <dbReference type="EMBL" id="CUH78168.1"/>
    </source>
</evidence>
<dbReference type="PROSITE" id="PS50234">
    <property type="entry name" value="VWFA"/>
    <property type="match status" value="1"/>
</dbReference>
<name>A0A0P1G9D3_9RHOB</name>
<dbReference type="RefSeq" id="WP_058247346.1">
    <property type="nucleotide sequence ID" value="NZ_CYSE01000003.1"/>
</dbReference>
<dbReference type="PANTHER" id="PTHR10579:SF43">
    <property type="entry name" value="ZINC FINGER (C3HC4-TYPE RING FINGER) FAMILY PROTEIN"/>
    <property type="match status" value="1"/>
</dbReference>
<dbReference type="AlphaFoldDB" id="A0A0P1G9D3"/>
<feature type="domain" description="VWFA" evidence="2">
    <location>
        <begin position="24"/>
        <end position="168"/>
    </location>
</feature>
<evidence type="ECO:0000259" key="2">
    <source>
        <dbReference type="PROSITE" id="PS50234"/>
    </source>
</evidence>
<keyword evidence="1" id="KW-0732">Signal</keyword>
<dbReference type="STRING" id="441103.TRN7648_01834"/>
<gene>
    <name evidence="3" type="ORF">TRN7648_01834</name>
</gene>
<dbReference type="Proteomes" id="UP000054935">
    <property type="component" value="Unassembled WGS sequence"/>
</dbReference>
<dbReference type="Gene3D" id="3.40.50.410">
    <property type="entry name" value="von Willebrand factor, type A domain"/>
    <property type="match status" value="1"/>
</dbReference>
<dbReference type="EMBL" id="CYSE01000003">
    <property type="protein sequence ID" value="CUH78168.1"/>
    <property type="molecule type" value="Genomic_DNA"/>
</dbReference>
<dbReference type="InterPro" id="IPR036465">
    <property type="entry name" value="vWFA_dom_sf"/>
</dbReference>
<dbReference type="Pfam" id="PF13519">
    <property type="entry name" value="VWA_2"/>
    <property type="match status" value="1"/>
</dbReference>
<feature type="signal peptide" evidence="1">
    <location>
        <begin position="1"/>
        <end position="17"/>
    </location>
</feature>
<evidence type="ECO:0000313" key="4">
    <source>
        <dbReference type="Proteomes" id="UP000054935"/>
    </source>
</evidence>
<accession>A0A0P1G9D3</accession>
<organism evidence="3 4">
    <name type="scientific">Tropicibacter naphthalenivorans</name>
    <dbReference type="NCBI Taxonomy" id="441103"/>
    <lineage>
        <taxon>Bacteria</taxon>
        <taxon>Pseudomonadati</taxon>
        <taxon>Pseudomonadota</taxon>
        <taxon>Alphaproteobacteria</taxon>
        <taxon>Rhodobacterales</taxon>
        <taxon>Roseobacteraceae</taxon>
        <taxon>Tropicibacter</taxon>
    </lineage>
</organism>
<dbReference type="PANTHER" id="PTHR10579">
    <property type="entry name" value="CALCIUM-ACTIVATED CHLORIDE CHANNEL REGULATOR"/>
    <property type="match status" value="1"/>
</dbReference>